<evidence type="ECO:0000259" key="6">
    <source>
        <dbReference type="PROSITE" id="PS50178"/>
    </source>
</evidence>
<proteinExistence type="predicted"/>
<evidence type="ECO:0000256" key="1">
    <source>
        <dbReference type="ARBA" id="ARBA00022723"/>
    </source>
</evidence>
<dbReference type="InterPro" id="IPR051702">
    <property type="entry name" value="SH3_domain_YSC84-like"/>
</dbReference>
<dbReference type="InterPro" id="IPR013083">
    <property type="entry name" value="Znf_RING/FYVE/PHD"/>
</dbReference>
<dbReference type="EMBL" id="GL377731">
    <property type="protein sequence ID" value="EFJ05260.1"/>
    <property type="molecule type" value="Genomic_DNA"/>
</dbReference>
<feature type="region of interest" description="Disordered" evidence="5">
    <location>
        <begin position="1"/>
        <end position="24"/>
    </location>
</feature>
<dbReference type="SUPFAM" id="SSF57903">
    <property type="entry name" value="FYVE/PHD zinc finger"/>
    <property type="match status" value="1"/>
</dbReference>
<name>D8TDL4_SELML</name>
<dbReference type="Pfam" id="PF04366">
    <property type="entry name" value="Ysc84"/>
    <property type="match status" value="1"/>
</dbReference>
<dbReference type="Pfam" id="PF01363">
    <property type="entry name" value="FYVE"/>
    <property type="match status" value="1"/>
</dbReference>
<dbReference type="HOGENOM" id="CLU_025299_0_0_1"/>
<evidence type="ECO:0000256" key="4">
    <source>
        <dbReference type="PROSITE-ProRule" id="PRU00091"/>
    </source>
</evidence>
<keyword evidence="1" id="KW-0479">Metal-binding</keyword>
<dbReference type="STRING" id="88036.D8TDL4"/>
<dbReference type="SMART" id="SM00064">
    <property type="entry name" value="FYVE"/>
    <property type="match status" value="1"/>
</dbReference>
<dbReference type="InterPro" id="IPR011011">
    <property type="entry name" value="Znf_FYVE_PHD"/>
</dbReference>
<sequence>MDRSSSTPPKEGVYPKIHQQHQQPAPEITIRNLFAGLYAIVTGAASKKSSDSSDRRRVVAEAGDGPPEDLWGSVLLPSAPPLFSSSAVDDVRATKTLLEAEPPQWLPDSSATSCMQCDASFRPVTCGRHHCRFCGGIFCRYCSRGRCLLPMKFREREPQRVCDACYERLEPVQRLLVERVSNASQVATHDVTDFSCMRSWLNSPLGLSMEQEIYKATNALRSYAKIGGLKPEKAIPEKVLRGAKGVAVLTIAKAGVVVTYKLGTGLVIARREDGTWSAPSAIACAGLGWGAQMGGELTDFILVLRSPEAVRAFSGRIHFALGAELSAVAGPVGRLAEADVRAGDGGTAACYSYSLSKAKNSSPTGAFVGVSVEGSVVTRRSDTNARFYGDSYVTAADILSGAYPAPRAAYPLYEALHDLFY</sequence>
<dbReference type="InterPro" id="IPR017455">
    <property type="entry name" value="Znf_FYVE-rel"/>
</dbReference>
<accession>D8TDL4</accession>
<keyword evidence="2 4" id="KW-0863">Zinc-finger</keyword>
<dbReference type="PANTHER" id="PTHR15629:SF2">
    <property type="entry name" value="SH3 DOMAIN-CONTAINING YSC84-LIKE PROTEIN 1"/>
    <property type="match status" value="1"/>
</dbReference>
<dbReference type="InterPro" id="IPR000306">
    <property type="entry name" value="Znf_FYVE"/>
</dbReference>
<dbReference type="Proteomes" id="UP000001514">
    <property type="component" value="Unassembled WGS sequence"/>
</dbReference>
<dbReference type="OMA" id="GRCLMPS"/>
<evidence type="ECO:0000313" key="8">
    <source>
        <dbReference type="Proteomes" id="UP000001514"/>
    </source>
</evidence>
<feature type="domain" description="FYVE-type" evidence="6">
    <location>
        <begin position="108"/>
        <end position="170"/>
    </location>
</feature>
<dbReference type="PANTHER" id="PTHR15629">
    <property type="entry name" value="SH3YL1 PROTEIN"/>
    <property type="match status" value="1"/>
</dbReference>
<dbReference type="InterPro" id="IPR007461">
    <property type="entry name" value="Ysc84_actin-binding"/>
</dbReference>
<evidence type="ECO:0000256" key="5">
    <source>
        <dbReference type="SAM" id="MobiDB-lite"/>
    </source>
</evidence>
<dbReference type="AlphaFoldDB" id="D8TDL4"/>
<dbReference type="Gramene" id="EFJ05260">
    <property type="protein sequence ID" value="EFJ05260"/>
    <property type="gene ID" value="SELMODRAFT_137426"/>
</dbReference>
<gene>
    <name evidence="7" type="ORF">SELMODRAFT_137426</name>
</gene>
<dbReference type="GO" id="GO:0008270">
    <property type="term" value="F:zinc ion binding"/>
    <property type="evidence" value="ECO:0007669"/>
    <property type="project" value="UniProtKB-KW"/>
</dbReference>
<dbReference type="FunFam" id="3.30.40.10:FF:000151">
    <property type="entry name" value="Zinc finger family protein"/>
    <property type="match status" value="1"/>
</dbReference>
<dbReference type="FunCoup" id="D8TDL4">
    <property type="interactions" value="756"/>
</dbReference>
<keyword evidence="8" id="KW-1185">Reference proteome</keyword>
<evidence type="ECO:0000313" key="7">
    <source>
        <dbReference type="EMBL" id="EFJ05260.1"/>
    </source>
</evidence>
<organism evidence="8">
    <name type="scientific">Selaginella moellendorffii</name>
    <name type="common">Spikemoss</name>
    <dbReference type="NCBI Taxonomy" id="88036"/>
    <lineage>
        <taxon>Eukaryota</taxon>
        <taxon>Viridiplantae</taxon>
        <taxon>Streptophyta</taxon>
        <taxon>Embryophyta</taxon>
        <taxon>Tracheophyta</taxon>
        <taxon>Lycopodiopsida</taxon>
        <taxon>Selaginellales</taxon>
        <taxon>Selaginellaceae</taxon>
        <taxon>Selaginella</taxon>
    </lineage>
</organism>
<reference evidence="7 8" key="1">
    <citation type="journal article" date="2011" name="Science">
        <title>The Selaginella genome identifies genetic changes associated with the evolution of vascular plants.</title>
        <authorList>
            <person name="Banks J.A."/>
            <person name="Nishiyama T."/>
            <person name="Hasebe M."/>
            <person name="Bowman J.L."/>
            <person name="Gribskov M."/>
            <person name="dePamphilis C."/>
            <person name="Albert V.A."/>
            <person name="Aono N."/>
            <person name="Aoyama T."/>
            <person name="Ambrose B.A."/>
            <person name="Ashton N.W."/>
            <person name="Axtell M.J."/>
            <person name="Barker E."/>
            <person name="Barker M.S."/>
            <person name="Bennetzen J.L."/>
            <person name="Bonawitz N.D."/>
            <person name="Chapple C."/>
            <person name="Cheng C."/>
            <person name="Correa L.G."/>
            <person name="Dacre M."/>
            <person name="DeBarry J."/>
            <person name="Dreyer I."/>
            <person name="Elias M."/>
            <person name="Engstrom E.M."/>
            <person name="Estelle M."/>
            <person name="Feng L."/>
            <person name="Finet C."/>
            <person name="Floyd S.K."/>
            <person name="Frommer W.B."/>
            <person name="Fujita T."/>
            <person name="Gramzow L."/>
            <person name="Gutensohn M."/>
            <person name="Harholt J."/>
            <person name="Hattori M."/>
            <person name="Heyl A."/>
            <person name="Hirai T."/>
            <person name="Hiwatashi Y."/>
            <person name="Ishikawa M."/>
            <person name="Iwata M."/>
            <person name="Karol K.G."/>
            <person name="Koehler B."/>
            <person name="Kolukisaoglu U."/>
            <person name="Kubo M."/>
            <person name="Kurata T."/>
            <person name="Lalonde S."/>
            <person name="Li K."/>
            <person name="Li Y."/>
            <person name="Litt A."/>
            <person name="Lyons E."/>
            <person name="Manning G."/>
            <person name="Maruyama T."/>
            <person name="Michael T.P."/>
            <person name="Mikami K."/>
            <person name="Miyazaki S."/>
            <person name="Morinaga S."/>
            <person name="Murata T."/>
            <person name="Mueller-Roeber B."/>
            <person name="Nelson D.R."/>
            <person name="Obara M."/>
            <person name="Oguri Y."/>
            <person name="Olmstead R.G."/>
            <person name="Onodera N."/>
            <person name="Petersen B.L."/>
            <person name="Pils B."/>
            <person name="Prigge M."/>
            <person name="Rensing S.A."/>
            <person name="Riano-Pachon D.M."/>
            <person name="Roberts A.W."/>
            <person name="Sato Y."/>
            <person name="Scheller H.V."/>
            <person name="Schulz B."/>
            <person name="Schulz C."/>
            <person name="Shakirov E.V."/>
            <person name="Shibagaki N."/>
            <person name="Shinohara N."/>
            <person name="Shippen D.E."/>
            <person name="Soerensen I."/>
            <person name="Sotooka R."/>
            <person name="Sugimoto N."/>
            <person name="Sugita M."/>
            <person name="Sumikawa N."/>
            <person name="Tanurdzic M."/>
            <person name="Theissen G."/>
            <person name="Ulvskov P."/>
            <person name="Wakazuki S."/>
            <person name="Weng J.K."/>
            <person name="Willats W.W."/>
            <person name="Wipf D."/>
            <person name="Wolf P.G."/>
            <person name="Yang L."/>
            <person name="Zimmer A.D."/>
            <person name="Zhu Q."/>
            <person name="Mitros T."/>
            <person name="Hellsten U."/>
            <person name="Loque D."/>
            <person name="Otillar R."/>
            <person name="Salamov A."/>
            <person name="Schmutz J."/>
            <person name="Shapiro H."/>
            <person name="Lindquist E."/>
            <person name="Lucas S."/>
            <person name="Rokhsar D."/>
            <person name="Grigoriev I.V."/>
        </authorList>
    </citation>
    <scope>NUCLEOTIDE SEQUENCE [LARGE SCALE GENOMIC DNA]</scope>
</reference>
<dbReference type="PROSITE" id="PS50178">
    <property type="entry name" value="ZF_FYVE"/>
    <property type="match status" value="1"/>
</dbReference>
<keyword evidence="3" id="KW-0862">Zinc</keyword>
<evidence type="ECO:0000256" key="3">
    <source>
        <dbReference type="ARBA" id="ARBA00022833"/>
    </source>
</evidence>
<protein>
    <recommendedName>
        <fullName evidence="6">FYVE-type domain-containing protein</fullName>
    </recommendedName>
</protein>
<dbReference type="KEGG" id="smo:SELMODRAFT_137426"/>
<dbReference type="eggNOG" id="KOG1843">
    <property type="taxonomic scope" value="Eukaryota"/>
</dbReference>
<dbReference type="CDD" id="cd11526">
    <property type="entry name" value="SYLF_FYVE"/>
    <property type="match status" value="1"/>
</dbReference>
<evidence type="ECO:0000256" key="2">
    <source>
        <dbReference type="ARBA" id="ARBA00022771"/>
    </source>
</evidence>
<dbReference type="InParanoid" id="D8TDL4"/>
<dbReference type="Gene3D" id="3.30.40.10">
    <property type="entry name" value="Zinc/RING finger domain, C3HC4 (zinc finger)"/>
    <property type="match status" value="1"/>
</dbReference>
<dbReference type="GO" id="GO:0035091">
    <property type="term" value="F:phosphatidylinositol binding"/>
    <property type="evidence" value="ECO:0000318"/>
    <property type="project" value="GO_Central"/>
</dbReference>